<evidence type="ECO:0000256" key="1">
    <source>
        <dbReference type="SAM" id="MobiDB-lite"/>
    </source>
</evidence>
<evidence type="ECO:0000313" key="3">
    <source>
        <dbReference type="Proteomes" id="UP001597483"/>
    </source>
</evidence>
<reference evidence="3" key="1">
    <citation type="journal article" date="2019" name="Int. J. Syst. Evol. Microbiol.">
        <title>The Global Catalogue of Microorganisms (GCM) 10K type strain sequencing project: providing services to taxonomists for standard genome sequencing and annotation.</title>
        <authorList>
            <consortium name="The Broad Institute Genomics Platform"/>
            <consortium name="The Broad Institute Genome Sequencing Center for Infectious Disease"/>
            <person name="Wu L."/>
            <person name="Ma J."/>
        </authorList>
    </citation>
    <scope>NUCLEOTIDE SEQUENCE [LARGE SCALE GENOMIC DNA]</scope>
    <source>
        <strain evidence="3">CGMCC 4.7641</strain>
    </source>
</reference>
<dbReference type="RefSeq" id="WP_378299602.1">
    <property type="nucleotide sequence ID" value="NZ_JBHUKS010000002.1"/>
</dbReference>
<comment type="caution">
    <text evidence="2">The sequence shown here is derived from an EMBL/GenBank/DDBJ whole genome shotgun (WGS) entry which is preliminary data.</text>
</comment>
<sequence length="152" mass="16173">MTHRAPAFLPLTVDAAARLNAVPLLRQALVTDHAAGECWTALLAGCGTAARRGLAPQLRRLSEATSEHVGVRWWFAEGTGHRRRVASAQENLEDAIADGDGQEFALAFVGYDHAMASAVVACPQRARSSVPGSPAGRGSLRQQPRAPQGRRT</sequence>
<accession>A0ABW5GYH7</accession>
<feature type="region of interest" description="Disordered" evidence="1">
    <location>
        <begin position="126"/>
        <end position="152"/>
    </location>
</feature>
<organism evidence="2 3">
    <name type="scientific">Amycolatopsis silviterrae</name>
    <dbReference type="NCBI Taxonomy" id="1656914"/>
    <lineage>
        <taxon>Bacteria</taxon>
        <taxon>Bacillati</taxon>
        <taxon>Actinomycetota</taxon>
        <taxon>Actinomycetes</taxon>
        <taxon>Pseudonocardiales</taxon>
        <taxon>Pseudonocardiaceae</taxon>
        <taxon>Amycolatopsis</taxon>
    </lineage>
</organism>
<keyword evidence="3" id="KW-1185">Reference proteome</keyword>
<gene>
    <name evidence="2" type="ORF">ACFSVL_01445</name>
</gene>
<protein>
    <submittedName>
        <fullName evidence="2">Uncharacterized protein</fullName>
    </submittedName>
</protein>
<evidence type="ECO:0000313" key="2">
    <source>
        <dbReference type="EMBL" id="MFD2466035.1"/>
    </source>
</evidence>
<dbReference type="Proteomes" id="UP001597483">
    <property type="component" value="Unassembled WGS sequence"/>
</dbReference>
<proteinExistence type="predicted"/>
<dbReference type="EMBL" id="JBHUKS010000002">
    <property type="protein sequence ID" value="MFD2466035.1"/>
    <property type="molecule type" value="Genomic_DNA"/>
</dbReference>
<name>A0ABW5GYH7_9PSEU</name>